<dbReference type="EMBL" id="QZDT01000003">
    <property type="protein sequence ID" value="NBJ91741.1"/>
    <property type="molecule type" value="Genomic_DNA"/>
</dbReference>
<comment type="caution">
    <text evidence="3">The sequence shown here is derived from an EMBL/GenBank/DDBJ whole genome shotgun (WGS) entry which is preliminary data.</text>
</comment>
<keyword evidence="1" id="KW-0560">Oxidoreductase</keyword>
<proteinExistence type="predicted"/>
<dbReference type="OrthoDB" id="9773828at2"/>
<dbReference type="AlphaFoldDB" id="A0A9X5BD09"/>
<evidence type="ECO:0000313" key="4">
    <source>
        <dbReference type="Proteomes" id="UP001154420"/>
    </source>
</evidence>
<dbReference type="Pfam" id="PF00248">
    <property type="entry name" value="Aldo_ket_red"/>
    <property type="match status" value="1"/>
</dbReference>
<evidence type="ECO:0000313" key="3">
    <source>
        <dbReference type="EMBL" id="NBJ91741.1"/>
    </source>
</evidence>
<keyword evidence="4" id="KW-1185">Reference proteome</keyword>
<name>A0A9X5BD09_9FIRM</name>
<protein>
    <submittedName>
        <fullName evidence="3">Aldo/keto reductase</fullName>
    </submittedName>
</protein>
<feature type="domain" description="NADP-dependent oxidoreductase" evidence="2">
    <location>
        <begin position="14"/>
        <end position="309"/>
    </location>
</feature>
<dbReference type="Proteomes" id="UP001154420">
    <property type="component" value="Unassembled WGS sequence"/>
</dbReference>
<dbReference type="PANTHER" id="PTHR43625:SF40">
    <property type="entry name" value="ALDO-KETO REDUCTASE YAKC [NADP(+)]"/>
    <property type="match status" value="1"/>
</dbReference>
<dbReference type="InterPro" id="IPR050791">
    <property type="entry name" value="Aldo-Keto_reductase"/>
</dbReference>
<organism evidence="3 4">
    <name type="scientific">Parablautia muri</name>
    <dbReference type="NCBI Taxonomy" id="2320879"/>
    <lineage>
        <taxon>Bacteria</taxon>
        <taxon>Bacillati</taxon>
        <taxon>Bacillota</taxon>
        <taxon>Clostridia</taxon>
        <taxon>Lachnospirales</taxon>
        <taxon>Lachnospiraceae</taxon>
        <taxon>Parablautia</taxon>
    </lineage>
</organism>
<sequence length="322" mass="35983">MKTRLLRNIEVSEVGMGCMAFSHGYGQIPPEEYSVEAIRNACRNKCTFFDTAEIYSPNLSGIGHNERIVGKALHGVREQVVIATKLFLNGFEAIGRGSVYHAVRRHLEGSLKRLGTDWVDIYYLHRMGGVSVEKIAEAMGRLMEDGLIRGWGLSQVDVPVIEKANRVTPLSAIQNIYSMVERDAEQGVIPYCLENNIGFVPFSPIASGLLSGKITVDTQFEKNDDVRNWVPQLSKANIAGNQPIIDLLKKYAEMKNATNAQISLAWMLHKYPNVVPIPGSKNKERIVENLDASKVELTDEELRSLEEALDGCRVYGHRGFHR</sequence>
<evidence type="ECO:0000256" key="1">
    <source>
        <dbReference type="ARBA" id="ARBA00023002"/>
    </source>
</evidence>
<dbReference type="InterPro" id="IPR023210">
    <property type="entry name" value="NADP_OxRdtase_dom"/>
</dbReference>
<dbReference type="InterPro" id="IPR036812">
    <property type="entry name" value="NAD(P)_OxRdtase_dom_sf"/>
</dbReference>
<dbReference type="Gene3D" id="3.20.20.100">
    <property type="entry name" value="NADP-dependent oxidoreductase domain"/>
    <property type="match status" value="1"/>
</dbReference>
<dbReference type="SUPFAM" id="SSF51430">
    <property type="entry name" value="NAD(P)-linked oxidoreductase"/>
    <property type="match status" value="1"/>
</dbReference>
<accession>A0A9X5BD09</accession>
<dbReference type="GO" id="GO:0016491">
    <property type="term" value="F:oxidoreductase activity"/>
    <property type="evidence" value="ECO:0007669"/>
    <property type="project" value="UniProtKB-KW"/>
</dbReference>
<reference evidence="3" key="1">
    <citation type="submission" date="2018-09" db="EMBL/GenBank/DDBJ databases">
        <title>Murine metabolic-syndrome-specific gut microbial biobank.</title>
        <authorList>
            <person name="Liu C."/>
        </authorList>
    </citation>
    <scope>NUCLEOTIDE SEQUENCE</scope>
    <source>
        <strain evidence="3">D42-62</strain>
    </source>
</reference>
<dbReference type="RefSeq" id="WP_160558816.1">
    <property type="nucleotide sequence ID" value="NZ_QZDT01000003.1"/>
</dbReference>
<gene>
    <name evidence="3" type="ORF">D5281_03820</name>
</gene>
<dbReference type="PANTHER" id="PTHR43625">
    <property type="entry name" value="AFLATOXIN B1 ALDEHYDE REDUCTASE"/>
    <property type="match status" value="1"/>
</dbReference>
<dbReference type="GO" id="GO:0005737">
    <property type="term" value="C:cytoplasm"/>
    <property type="evidence" value="ECO:0007669"/>
    <property type="project" value="TreeGrafter"/>
</dbReference>
<evidence type="ECO:0000259" key="2">
    <source>
        <dbReference type="Pfam" id="PF00248"/>
    </source>
</evidence>